<evidence type="ECO:0000256" key="1">
    <source>
        <dbReference type="SAM" id="MobiDB-lite"/>
    </source>
</evidence>
<feature type="region of interest" description="Disordered" evidence="1">
    <location>
        <begin position="254"/>
        <end position="279"/>
    </location>
</feature>
<comment type="caution">
    <text evidence="2">The sequence shown here is derived from an EMBL/GenBank/DDBJ whole genome shotgun (WGS) entry which is preliminary data.</text>
</comment>
<proteinExistence type="predicted"/>
<keyword evidence="3" id="KW-1185">Reference proteome</keyword>
<protein>
    <submittedName>
        <fullName evidence="2">Uncharacterized protein</fullName>
    </submittedName>
</protein>
<name>A0A9W8W9D4_9HYPO</name>
<dbReference type="OrthoDB" id="5153746at2759"/>
<evidence type="ECO:0000313" key="3">
    <source>
        <dbReference type="Proteomes" id="UP001140502"/>
    </source>
</evidence>
<organism evidence="2 3">
    <name type="scientific">Fusarium piperis</name>
    <dbReference type="NCBI Taxonomy" id="1435070"/>
    <lineage>
        <taxon>Eukaryota</taxon>
        <taxon>Fungi</taxon>
        <taxon>Dikarya</taxon>
        <taxon>Ascomycota</taxon>
        <taxon>Pezizomycotina</taxon>
        <taxon>Sordariomycetes</taxon>
        <taxon>Hypocreomycetidae</taxon>
        <taxon>Hypocreales</taxon>
        <taxon>Nectriaceae</taxon>
        <taxon>Fusarium</taxon>
        <taxon>Fusarium solani species complex</taxon>
    </lineage>
</organism>
<dbReference type="EMBL" id="JAPEUR010000180">
    <property type="protein sequence ID" value="KAJ4316479.1"/>
    <property type="molecule type" value="Genomic_DNA"/>
</dbReference>
<gene>
    <name evidence="2" type="ORF">N0V84_007835</name>
</gene>
<evidence type="ECO:0000313" key="2">
    <source>
        <dbReference type="EMBL" id="KAJ4316479.1"/>
    </source>
</evidence>
<dbReference type="AlphaFoldDB" id="A0A9W8W9D4"/>
<dbReference type="Proteomes" id="UP001140502">
    <property type="component" value="Unassembled WGS sequence"/>
</dbReference>
<reference evidence="2" key="1">
    <citation type="submission" date="2022-10" db="EMBL/GenBank/DDBJ databases">
        <title>Tapping the CABI collections for fungal endophytes: first genome assemblies for Collariella, Neodidymelliopsis, Ascochyta clinopodiicola, Didymella pomorum, Didymosphaeria variabile, Neocosmospora piperis and Neocucurbitaria cava.</title>
        <authorList>
            <person name="Hill R."/>
        </authorList>
    </citation>
    <scope>NUCLEOTIDE SEQUENCE</scope>
    <source>
        <strain evidence="2">IMI 366586</strain>
    </source>
</reference>
<sequence>MPAVSILQSFRTALPLKRADDIVVIEPKAHISSHWTRVSEAPKLGLQLRNFFAPLSNSLLGEHLSDSYLAAWEETRTLRNEADVSDAATPQLINPVDLALAAEHPKEIFLLNQDIIQEEMTIKARVDKSWHRRLPGGGDVRFALLDYKRPGVIRHKEFAKACCNPNNFRLARLDGDDTEFEDNAEILLKQAVNYSHQYKTEYVAFFDWDTLLLIYLGDVENFDGGKWCHIELVTDRRQMRRALLGFLEAAYRSSRGGGPRYPHPEIPSAQSSRRSDRAR</sequence>
<accession>A0A9W8W9D4</accession>